<feature type="transmembrane region" description="Helical" evidence="1">
    <location>
        <begin position="51"/>
        <end position="70"/>
    </location>
</feature>
<dbReference type="AlphaFoldDB" id="A0A845SSG8"/>
<protein>
    <submittedName>
        <fullName evidence="2">Uncharacterized protein</fullName>
    </submittedName>
</protein>
<comment type="caution">
    <text evidence="2">The sequence shown here is derived from an EMBL/GenBank/DDBJ whole genome shotgun (WGS) entry which is preliminary data.</text>
</comment>
<dbReference type="Proteomes" id="UP000462501">
    <property type="component" value="Unassembled WGS sequence"/>
</dbReference>
<dbReference type="RefSeq" id="WP_162220271.1">
    <property type="nucleotide sequence ID" value="NZ_VIQT01000002.1"/>
</dbReference>
<evidence type="ECO:0000256" key="1">
    <source>
        <dbReference type="SAM" id="Phobius"/>
    </source>
</evidence>
<keyword evidence="1" id="KW-1133">Transmembrane helix</keyword>
<sequence length="96" mass="10041">MKNMKKTILTVAVIAVAATVIGAVAFSAGLGDILPKEGVIAAFLGRTPLHFGMKCCLFAVLGTIFLIPSIRAEFLGSYTLGSDYTSSHKKGHSGKI</sequence>
<organism evidence="2 3">
    <name type="scientific">Anaerotruncus colihominis</name>
    <dbReference type="NCBI Taxonomy" id="169435"/>
    <lineage>
        <taxon>Bacteria</taxon>
        <taxon>Bacillati</taxon>
        <taxon>Bacillota</taxon>
        <taxon>Clostridia</taxon>
        <taxon>Eubacteriales</taxon>
        <taxon>Oscillospiraceae</taxon>
        <taxon>Anaerotruncus</taxon>
    </lineage>
</organism>
<keyword evidence="1" id="KW-0812">Transmembrane</keyword>
<evidence type="ECO:0000313" key="3">
    <source>
        <dbReference type="Proteomes" id="UP000462501"/>
    </source>
</evidence>
<reference evidence="2 3" key="1">
    <citation type="submission" date="2019-06" db="EMBL/GenBank/DDBJ databases">
        <title>Draft genome sequences of 15 bacterial species constituting the stable defined intestinal microbiota of the GM15 gnotobiotic mouse model.</title>
        <authorList>
            <person name="Elie C."/>
            <person name="Mathieu A."/>
            <person name="Saliou A."/>
            <person name="Darnaud M."/>
            <person name="Leulier F."/>
            <person name="Tamellini A."/>
        </authorList>
    </citation>
    <scope>NUCLEOTIDE SEQUENCE [LARGE SCALE GENOMIC DNA]</scope>
    <source>
        <strain evidence="2 3">JM4-15</strain>
    </source>
</reference>
<dbReference type="EMBL" id="VIQT01000002">
    <property type="protein sequence ID" value="NDO37788.1"/>
    <property type="molecule type" value="Genomic_DNA"/>
</dbReference>
<keyword evidence="1" id="KW-0472">Membrane</keyword>
<accession>A0A845SSG8</accession>
<name>A0A845SSG8_9FIRM</name>
<gene>
    <name evidence="2" type="ORF">FMM72_00745</name>
</gene>
<evidence type="ECO:0000313" key="2">
    <source>
        <dbReference type="EMBL" id="NDO37788.1"/>
    </source>
</evidence>
<proteinExistence type="predicted"/>